<feature type="transmembrane region" description="Helical" evidence="8">
    <location>
        <begin position="29"/>
        <end position="48"/>
    </location>
</feature>
<evidence type="ECO:0000256" key="5">
    <source>
        <dbReference type="ARBA" id="ARBA00023235"/>
    </source>
</evidence>
<dbReference type="InterPro" id="IPR023058">
    <property type="entry name" value="PPIase_PpiC_CS"/>
</dbReference>
<dbReference type="SUPFAM" id="SSF54534">
    <property type="entry name" value="FKBP-like"/>
    <property type="match status" value="1"/>
</dbReference>
<keyword evidence="7" id="KW-0175">Coiled coil</keyword>
<dbReference type="InterPro" id="IPR027304">
    <property type="entry name" value="Trigger_fact/SurA_dom_sf"/>
</dbReference>
<dbReference type="Pfam" id="PF13616">
    <property type="entry name" value="Rotamase_3"/>
    <property type="match status" value="1"/>
</dbReference>
<dbReference type="Gene3D" id="3.10.50.40">
    <property type="match status" value="1"/>
</dbReference>
<dbReference type="PANTHER" id="PTHR47245">
    <property type="entry name" value="PEPTIDYLPROLYL ISOMERASE"/>
    <property type="match status" value="1"/>
</dbReference>
<dbReference type="GO" id="GO:0003755">
    <property type="term" value="F:peptidyl-prolyl cis-trans isomerase activity"/>
    <property type="evidence" value="ECO:0007669"/>
    <property type="project" value="UniProtKB-KW"/>
</dbReference>
<dbReference type="Gene3D" id="1.10.4030.10">
    <property type="entry name" value="Porin chaperone SurA, peptide-binding domain"/>
    <property type="match status" value="1"/>
</dbReference>
<evidence type="ECO:0000313" key="11">
    <source>
        <dbReference type="Proteomes" id="UP000198778"/>
    </source>
</evidence>
<evidence type="ECO:0000256" key="1">
    <source>
        <dbReference type="ARBA" id="ARBA00000971"/>
    </source>
</evidence>
<reference evidence="11" key="1">
    <citation type="submission" date="2016-10" db="EMBL/GenBank/DDBJ databases">
        <authorList>
            <person name="Varghese N."/>
            <person name="Submissions S."/>
        </authorList>
    </citation>
    <scope>NUCLEOTIDE SEQUENCE [LARGE SCALE GENOMIC DNA]</scope>
    <source>
        <strain evidence="11">CGMCC 1.10369</strain>
    </source>
</reference>
<keyword evidence="8" id="KW-0472">Membrane</keyword>
<dbReference type="EMBL" id="FNIL01000001">
    <property type="protein sequence ID" value="SDN19115.1"/>
    <property type="molecule type" value="Genomic_DNA"/>
</dbReference>
<accession>A0A1G9ZD43</accession>
<evidence type="ECO:0000256" key="3">
    <source>
        <dbReference type="ARBA" id="ARBA00022729"/>
    </source>
</evidence>
<keyword evidence="11" id="KW-1185">Reference proteome</keyword>
<keyword evidence="8" id="KW-1133">Transmembrane helix</keyword>
<comment type="catalytic activity">
    <reaction evidence="1">
        <text>[protein]-peptidylproline (omega=180) = [protein]-peptidylproline (omega=0)</text>
        <dbReference type="Rhea" id="RHEA:16237"/>
        <dbReference type="Rhea" id="RHEA-COMP:10747"/>
        <dbReference type="Rhea" id="RHEA-COMP:10748"/>
        <dbReference type="ChEBI" id="CHEBI:83833"/>
        <dbReference type="ChEBI" id="CHEBI:83834"/>
        <dbReference type="EC" id="5.2.1.8"/>
    </reaction>
</comment>
<dbReference type="STRING" id="745820.SAMN04488053_10149"/>
<organism evidence="10 11">
    <name type="scientific">Alkalicoccus daliensis</name>
    <dbReference type="NCBI Taxonomy" id="745820"/>
    <lineage>
        <taxon>Bacteria</taxon>
        <taxon>Bacillati</taxon>
        <taxon>Bacillota</taxon>
        <taxon>Bacilli</taxon>
        <taxon>Bacillales</taxon>
        <taxon>Bacillaceae</taxon>
        <taxon>Alkalicoccus</taxon>
    </lineage>
</organism>
<dbReference type="AlphaFoldDB" id="A0A1G9ZD43"/>
<evidence type="ECO:0000256" key="7">
    <source>
        <dbReference type="SAM" id="Coils"/>
    </source>
</evidence>
<keyword evidence="4 6" id="KW-0697">Rotamase</keyword>
<feature type="coiled-coil region" evidence="7">
    <location>
        <begin position="88"/>
        <end position="122"/>
    </location>
</feature>
<feature type="domain" description="PpiC" evidence="9">
    <location>
        <begin position="175"/>
        <end position="265"/>
    </location>
</feature>
<evidence type="ECO:0000256" key="8">
    <source>
        <dbReference type="SAM" id="Phobius"/>
    </source>
</evidence>
<sequence length="316" mass="35476">MILSKIILPEISERNREFKEKGDINMKKYIYVGAGVIGASAVFMMTAFTDSETVATVGDTVIEKEALYEEMLAVTGEETLEVMINEEIIKQEAEKAEVSVTQEEIEEEMAVYEENYGSQEALEEALAAGGMTLESFEEEIEKYTLVEKMIGPDIEVTDEEIKTYFEENKANYEQQEEVEASHILVEDKEEAENIVEKLEAGEDFAELASEYSTDASNAENGGELGFFGKGAMVEAFEEKAFSMEAGEISEPVETEFGYHIIHVTDKKEAQEASLEENESDIRELLVNEAVNQQYPVWLDEIKESYEIKNSLSEGGE</sequence>
<dbReference type="Proteomes" id="UP000198778">
    <property type="component" value="Unassembled WGS sequence"/>
</dbReference>
<dbReference type="EC" id="5.2.1.8" evidence="2"/>
<dbReference type="PROSITE" id="PS01096">
    <property type="entry name" value="PPIC_PPIASE_1"/>
    <property type="match status" value="1"/>
</dbReference>
<evidence type="ECO:0000256" key="2">
    <source>
        <dbReference type="ARBA" id="ARBA00013194"/>
    </source>
</evidence>
<evidence type="ECO:0000259" key="9">
    <source>
        <dbReference type="PROSITE" id="PS50198"/>
    </source>
</evidence>
<evidence type="ECO:0000256" key="4">
    <source>
        <dbReference type="ARBA" id="ARBA00023110"/>
    </source>
</evidence>
<dbReference type="Pfam" id="PF13624">
    <property type="entry name" value="SurA_N_3"/>
    <property type="match status" value="1"/>
</dbReference>
<evidence type="ECO:0000256" key="6">
    <source>
        <dbReference type="PROSITE-ProRule" id="PRU00278"/>
    </source>
</evidence>
<name>A0A1G9ZD43_9BACI</name>
<dbReference type="PROSITE" id="PS50198">
    <property type="entry name" value="PPIC_PPIASE_2"/>
    <property type="match status" value="1"/>
</dbReference>
<proteinExistence type="predicted"/>
<dbReference type="InterPro" id="IPR046357">
    <property type="entry name" value="PPIase_dom_sf"/>
</dbReference>
<keyword evidence="8" id="KW-0812">Transmembrane</keyword>
<dbReference type="PANTHER" id="PTHR47245:SF1">
    <property type="entry name" value="FOLDASE PROTEIN PRSA"/>
    <property type="match status" value="1"/>
</dbReference>
<dbReference type="InterPro" id="IPR000297">
    <property type="entry name" value="PPIase_PpiC"/>
</dbReference>
<dbReference type="SUPFAM" id="SSF109998">
    <property type="entry name" value="Triger factor/SurA peptide-binding domain-like"/>
    <property type="match status" value="1"/>
</dbReference>
<keyword evidence="3" id="KW-0732">Signal</keyword>
<keyword evidence="5 6" id="KW-0413">Isomerase</keyword>
<protein>
    <recommendedName>
        <fullName evidence="2">peptidylprolyl isomerase</fullName>
        <ecNumber evidence="2">5.2.1.8</ecNumber>
    </recommendedName>
</protein>
<evidence type="ECO:0000313" key="10">
    <source>
        <dbReference type="EMBL" id="SDN19115.1"/>
    </source>
</evidence>
<dbReference type="InterPro" id="IPR050245">
    <property type="entry name" value="PrsA_foldase"/>
</dbReference>
<gene>
    <name evidence="10" type="ORF">SAMN04488053_10149</name>
</gene>